<reference evidence="3 4" key="1">
    <citation type="submission" date="2018-10" db="EMBL/GenBank/DDBJ databases">
        <title>Relationship between Morphology and Antimicrobial Activity in Streptomyces.</title>
        <authorList>
            <person name="Kang H.J."/>
            <person name="Kim S.B."/>
        </authorList>
    </citation>
    <scope>NUCLEOTIDE SEQUENCE [LARGE SCALE GENOMIC DNA]</scope>
    <source>
        <strain evidence="3 4">BH38</strain>
    </source>
</reference>
<dbReference type="Gene3D" id="3.40.630.30">
    <property type="match status" value="1"/>
</dbReference>
<organism evidence="3 4">
    <name type="scientific">Streptomyces hundungensis</name>
    <dbReference type="NCBI Taxonomy" id="1077946"/>
    <lineage>
        <taxon>Bacteria</taxon>
        <taxon>Bacillati</taxon>
        <taxon>Actinomycetota</taxon>
        <taxon>Actinomycetes</taxon>
        <taxon>Kitasatosporales</taxon>
        <taxon>Streptomycetaceae</taxon>
        <taxon>Streptomyces</taxon>
    </lineage>
</organism>
<dbReference type="GO" id="GO:0005737">
    <property type="term" value="C:cytoplasm"/>
    <property type="evidence" value="ECO:0007669"/>
    <property type="project" value="TreeGrafter"/>
</dbReference>
<dbReference type="PANTHER" id="PTHR43441">
    <property type="entry name" value="RIBOSOMAL-PROTEIN-SERINE ACETYLTRANSFERASE"/>
    <property type="match status" value="1"/>
</dbReference>
<feature type="domain" description="N-acetyltransferase" evidence="2">
    <location>
        <begin position="14"/>
        <end position="181"/>
    </location>
</feature>
<dbReference type="OrthoDB" id="9799321at2"/>
<protein>
    <submittedName>
        <fullName evidence="3">Ribosomal N-acetyltransferase YdaF</fullName>
        <ecNumber evidence="3">2.3.1.-</ecNumber>
    </submittedName>
</protein>
<dbReference type="GO" id="GO:1990189">
    <property type="term" value="F:protein N-terminal-serine acetyltransferase activity"/>
    <property type="evidence" value="ECO:0007669"/>
    <property type="project" value="TreeGrafter"/>
</dbReference>
<feature type="compositionally biased region" description="Pro residues" evidence="1">
    <location>
        <begin position="204"/>
        <end position="214"/>
    </location>
</feature>
<sequence>MDLPPQAMDVDDTLTLRAFEGEADLPELFRVIEESLEHLRPWLPWVGEHSLARTTRFLARRAELWASGDEYTYAIVLDGDIVGACGLFRRDETRHEAREIGYWLHPSATGRGVASRAAGALAEQAFLLPGVELVEIVHDAANLASGAVPARLGFTAYERRAFEPVAPLETGEDQVWRLTRDRAGTPPVARAASPAPRAATGPASVPPPERPAPAPRSGASGRP</sequence>
<evidence type="ECO:0000313" key="3">
    <source>
        <dbReference type="EMBL" id="AYG79416.1"/>
    </source>
</evidence>
<dbReference type="RefSeq" id="WP_120720520.1">
    <property type="nucleotide sequence ID" value="NZ_CP032698.1"/>
</dbReference>
<dbReference type="SUPFAM" id="SSF55729">
    <property type="entry name" value="Acyl-CoA N-acyltransferases (Nat)"/>
    <property type="match status" value="1"/>
</dbReference>
<keyword evidence="3" id="KW-0808">Transferase</keyword>
<proteinExistence type="predicted"/>
<evidence type="ECO:0000259" key="2">
    <source>
        <dbReference type="PROSITE" id="PS51186"/>
    </source>
</evidence>
<keyword evidence="4" id="KW-1185">Reference proteome</keyword>
<dbReference type="PANTHER" id="PTHR43441:SF2">
    <property type="entry name" value="FAMILY ACETYLTRANSFERASE, PUTATIVE (AFU_ORTHOLOGUE AFUA_7G00850)-RELATED"/>
    <property type="match status" value="1"/>
</dbReference>
<dbReference type="CDD" id="cd04301">
    <property type="entry name" value="NAT_SF"/>
    <property type="match status" value="1"/>
</dbReference>
<name>A0A387H6J2_9ACTN</name>
<dbReference type="PROSITE" id="PS51186">
    <property type="entry name" value="GNAT"/>
    <property type="match status" value="1"/>
</dbReference>
<evidence type="ECO:0000313" key="4">
    <source>
        <dbReference type="Proteomes" id="UP000271554"/>
    </source>
</evidence>
<dbReference type="InterPro" id="IPR000182">
    <property type="entry name" value="GNAT_dom"/>
</dbReference>
<feature type="compositionally biased region" description="Low complexity" evidence="1">
    <location>
        <begin position="185"/>
        <end position="203"/>
    </location>
</feature>
<dbReference type="InterPro" id="IPR016181">
    <property type="entry name" value="Acyl_CoA_acyltransferase"/>
</dbReference>
<accession>A0A387H6J2</accession>
<evidence type="ECO:0000256" key="1">
    <source>
        <dbReference type="SAM" id="MobiDB-lite"/>
    </source>
</evidence>
<keyword evidence="3" id="KW-0012">Acyltransferase</keyword>
<dbReference type="GO" id="GO:0008999">
    <property type="term" value="F:protein-N-terminal-alanine acetyltransferase activity"/>
    <property type="evidence" value="ECO:0007669"/>
    <property type="project" value="TreeGrafter"/>
</dbReference>
<dbReference type="EC" id="2.3.1.-" evidence="3"/>
<dbReference type="KEGG" id="shun:DWB77_01530"/>
<dbReference type="AlphaFoldDB" id="A0A387H6J2"/>
<dbReference type="InterPro" id="IPR051908">
    <property type="entry name" value="Ribosomal_N-acetyltransferase"/>
</dbReference>
<gene>
    <name evidence="3" type="primary">ydaF_2</name>
    <name evidence="3" type="ORF">DWB77_01530</name>
</gene>
<feature type="region of interest" description="Disordered" evidence="1">
    <location>
        <begin position="179"/>
        <end position="223"/>
    </location>
</feature>
<dbReference type="EMBL" id="CP032698">
    <property type="protein sequence ID" value="AYG79416.1"/>
    <property type="molecule type" value="Genomic_DNA"/>
</dbReference>
<dbReference type="Pfam" id="PF13302">
    <property type="entry name" value="Acetyltransf_3"/>
    <property type="match status" value="1"/>
</dbReference>
<dbReference type="Proteomes" id="UP000271554">
    <property type="component" value="Chromosome"/>
</dbReference>